<dbReference type="PROSITE" id="PS50883">
    <property type="entry name" value="EAL"/>
    <property type="match status" value="1"/>
</dbReference>
<keyword evidence="5" id="KW-1185">Reference proteome</keyword>
<gene>
    <name evidence="4" type="primary">cph2_2</name>
    <name evidence="4" type="ORF">TRM7557_02374</name>
</gene>
<dbReference type="PANTHER" id="PTHR44757:SF2">
    <property type="entry name" value="BIOFILM ARCHITECTURE MAINTENANCE PROTEIN MBAA"/>
    <property type="match status" value="1"/>
</dbReference>
<dbReference type="STRING" id="928856.SAMN04488049_101344"/>
<evidence type="ECO:0000259" key="3">
    <source>
        <dbReference type="PROSITE" id="PS50887"/>
    </source>
</evidence>
<feature type="domain" description="GGDEF" evidence="3">
    <location>
        <begin position="247"/>
        <end position="379"/>
    </location>
</feature>
<dbReference type="SMART" id="SM00052">
    <property type="entry name" value="EAL"/>
    <property type="match status" value="1"/>
</dbReference>
<dbReference type="SUPFAM" id="SSF55073">
    <property type="entry name" value="Nucleotide cyclase"/>
    <property type="match status" value="1"/>
</dbReference>
<dbReference type="InterPro" id="IPR035965">
    <property type="entry name" value="PAS-like_dom_sf"/>
</dbReference>
<sequence length="657" mass="72139">MDVTLPKIEFIDFRGADRPLFLEWELLAATFLALVFLILLSVMTYSRKRAVGGFEIHGRASRFRGRSGKALADDVALLDRHGRILGAGGAFLARCGLPPEQVIGKPIWTLDGAGFDRSFWYNALKTACERGYWQMDRLAIGDTGARGRQEGPAPVTYLGCDGGAVSRLSLDTKVPRAMTDRLLEKVVPVDPAQDAVEFILRVRSLQRSDAAYPGSPGATDRLTGICNRRAMKAHLETALMEAETRGQDLAVVLVDLDRFRDINSVFGDWVGDKVLAACARIMMQMAVAPMKVARTGGDEFALMMPNANREEAARFGELVLDALGQEQSVGHAQIRLSASAGVAVFPEDADTYRRLMQSASQALAAAKEGGRGQLMCFSSEGHKRRNAESLTLELELRQGLRRGELTLHYQPQVRLGDGQCIGAEALLRWHHPTRGLVMPAAFVPMALDVGLRGVIDRFVLEQTCQQIARWQDAGLPVLPVSINLSLTTLLEEGFAADLRHCLQSWAVPKSALHIEVIETVHYPRLADAHWDLHALQELGVELALDDFGTGYSSLAMLKDLPVARIKIDRRFIRNITEDQRDDHIVAALVQLGRDLGLSIVAEGIETDAQRNRLQALGCTHGQGYLFGKPVAAEEFATQFLVAERSADAQIPLRPLTV</sequence>
<dbReference type="Pfam" id="PF00990">
    <property type="entry name" value="GGDEF"/>
    <property type="match status" value="1"/>
</dbReference>
<dbReference type="InterPro" id="IPR043128">
    <property type="entry name" value="Rev_trsase/Diguanyl_cyclase"/>
</dbReference>
<accession>A0A0P1GDL3</accession>
<feature type="domain" description="EAL" evidence="2">
    <location>
        <begin position="389"/>
        <end position="643"/>
    </location>
</feature>
<dbReference type="PROSITE" id="PS50887">
    <property type="entry name" value="GGDEF"/>
    <property type="match status" value="1"/>
</dbReference>
<organism evidence="4 5">
    <name type="scientific">Tritonibacter multivorans</name>
    <dbReference type="NCBI Taxonomy" id="928856"/>
    <lineage>
        <taxon>Bacteria</taxon>
        <taxon>Pseudomonadati</taxon>
        <taxon>Pseudomonadota</taxon>
        <taxon>Alphaproteobacteria</taxon>
        <taxon>Rhodobacterales</taxon>
        <taxon>Paracoccaceae</taxon>
        <taxon>Tritonibacter</taxon>
    </lineage>
</organism>
<dbReference type="Gene3D" id="3.20.20.450">
    <property type="entry name" value="EAL domain"/>
    <property type="match status" value="1"/>
</dbReference>
<dbReference type="RefSeq" id="WP_058290410.1">
    <property type="nucleotide sequence ID" value="NZ_CYSD01000037.1"/>
</dbReference>
<name>A0A0P1GDL3_9RHOB</name>
<evidence type="ECO:0000313" key="5">
    <source>
        <dbReference type="Proteomes" id="UP000052022"/>
    </source>
</evidence>
<dbReference type="OrthoDB" id="9814202at2"/>
<evidence type="ECO:0000313" key="4">
    <source>
        <dbReference type="EMBL" id="CUH79396.1"/>
    </source>
</evidence>
<dbReference type="InterPro" id="IPR000160">
    <property type="entry name" value="GGDEF_dom"/>
</dbReference>
<dbReference type="SUPFAM" id="SSF141868">
    <property type="entry name" value="EAL domain-like"/>
    <property type="match status" value="1"/>
</dbReference>
<reference evidence="4 5" key="1">
    <citation type="submission" date="2015-09" db="EMBL/GenBank/DDBJ databases">
        <authorList>
            <consortium name="Swine Surveillance"/>
        </authorList>
    </citation>
    <scope>NUCLEOTIDE SEQUENCE [LARGE SCALE GENOMIC DNA]</scope>
    <source>
        <strain evidence="4 5">CECT 7557</strain>
    </source>
</reference>
<dbReference type="InterPro" id="IPR001633">
    <property type="entry name" value="EAL_dom"/>
</dbReference>
<dbReference type="NCBIfam" id="TIGR00254">
    <property type="entry name" value="GGDEF"/>
    <property type="match status" value="1"/>
</dbReference>
<dbReference type="SUPFAM" id="SSF55785">
    <property type="entry name" value="PYP-like sensor domain (PAS domain)"/>
    <property type="match status" value="1"/>
</dbReference>
<dbReference type="CDD" id="cd01949">
    <property type="entry name" value="GGDEF"/>
    <property type="match status" value="1"/>
</dbReference>
<dbReference type="PANTHER" id="PTHR44757">
    <property type="entry name" value="DIGUANYLATE CYCLASE DGCP"/>
    <property type="match status" value="1"/>
</dbReference>
<dbReference type="InterPro" id="IPR052155">
    <property type="entry name" value="Biofilm_reg_signaling"/>
</dbReference>
<dbReference type="CDD" id="cd01948">
    <property type="entry name" value="EAL"/>
    <property type="match status" value="1"/>
</dbReference>
<dbReference type="Pfam" id="PF00563">
    <property type="entry name" value="EAL"/>
    <property type="match status" value="1"/>
</dbReference>
<dbReference type="InterPro" id="IPR029787">
    <property type="entry name" value="Nucleotide_cyclase"/>
</dbReference>
<dbReference type="Gene3D" id="3.30.70.270">
    <property type="match status" value="1"/>
</dbReference>
<dbReference type="InterPro" id="IPR035919">
    <property type="entry name" value="EAL_sf"/>
</dbReference>
<evidence type="ECO:0000256" key="1">
    <source>
        <dbReference type="SAM" id="Phobius"/>
    </source>
</evidence>
<proteinExistence type="predicted"/>
<keyword evidence="1" id="KW-0812">Transmembrane</keyword>
<dbReference type="Proteomes" id="UP000052022">
    <property type="component" value="Unassembled WGS sequence"/>
</dbReference>
<evidence type="ECO:0000259" key="2">
    <source>
        <dbReference type="PROSITE" id="PS50883"/>
    </source>
</evidence>
<keyword evidence="1" id="KW-0472">Membrane</keyword>
<dbReference type="EMBL" id="CYSD01000037">
    <property type="protein sequence ID" value="CUH79396.1"/>
    <property type="molecule type" value="Genomic_DNA"/>
</dbReference>
<dbReference type="SMART" id="SM00267">
    <property type="entry name" value="GGDEF"/>
    <property type="match status" value="1"/>
</dbReference>
<protein>
    <submittedName>
        <fullName evidence="4">Bacteriophytochrome cph2</fullName>
    </submittedName>
</protein>
<feature type="transmembrane region" description="Helical" evidence="1">
    <location>
        <begin position="26"/>
        <end position="45"/>
    </location>
</feature>
<keyword evidence="1" id="KW-1133">Transmembrane helix</keyword>
<dbReference type="AlphaFoldDB" id="A0A0P1GDL3"/>